<evidence type="ECO:0000256" key="8">
    <source>
        <dbReference type="SAM" id="SignalP"/>
    </source>
</evidence>
<evidence type="ECO:0000256" key="7">
    <source>
        <dbReference type="ARBA" id="ARBA00023237"/>
    </source>
</evidence>
<accession>A0A4R8I9I6</accession>
<dbReference type="Pfam" id="PF02415">
    <property type="entry name" value="Chlam_PMP"/>
    <property type="match status" value="3"/>
</dbReference>
<evidence type="ECO:0000256" key="3">
    <source>
        <dbReference type="ARBA" id="ARBA00004613"/>
    </source>
</evidence>
<feature type="chain" id="PRO_5020706733" evidence="8">
    <location>
        <begin position="21"/>
        <end position="542"/>
    </location>
</feature>
<organism evidence="10 11">
    <name type="scientific">Epilithonimonas xixisoli</name>
    <dbReference type="NCBI Taxonomy" id="1476462"/>
    <lineage>
        <taxon>Bacteria</taxon>
        <taxon>Pseudomonadati</taxon>
        <taxon>Bacteroidota</taxon>
        <taxon>Flavobacteriia</taxon>
        <taxon>Flavobacteriales</taxon>
        <taxon>Weeksellaceae</taxon>
        <taxon>Chryseobacterium group</taxon>
        <taxon>Epilithonimonas</taxon>
    </lineage>
</organism>
<proteinExistence type="predicted"/>
<comment type="caution">
    <text evidence="10">The sequence shown here is derived from an EMBL/GenBank/DDBJ whole genome shotgun (WGS) entry which is preliminary data.</text>
</comment>
<dbReference type="NCBIfam" id="TIGR04183">
    <property type="entry name" value="Por_Secre_tail"/>
    <property type="match status" value="1"/>
</dbReference>
<gene>
    <name evidence="10" type="ORF">B0I22_0438</name>
</gene>
<evidence type="ECO:0000256" key="2">
    <source>
        <dbReference type="ARBA" id="ARBA00004442"/>
    </source>
</evidence>
<evidence type="ECO:0000256" key="4">
    <source>
        <dbReference type="ARBA" id="ARBA00022525"/>
    </source>
</evidence>
<keyword evidence="5 8" id="KW-0732">Signal</keyword>
<dbReference type="Proteomes" id="UP000295313">
    <property type="component" value="Unassembled WGS sequence"/>
</dbReference>
<dbReference type="RefSeq" id="WP_133942947.1">
    <property type="nucleotide sequence ID" value="NZ_SOEO01000001.1"/>
</dbReference>
<dbReference type="Pfam" id="PF18962">
    <property type="entry name" value="Por_Secre_tail"/>
    <property type="match status" value="1"/>
</dbReference>
<keyword evidence="6" id="KW-0472">Membrane</keyword>
<dbReference type="AlphaFoldDB" id="A0A4R8I9I6"/>
<evidence type="ECO:0000313" key="10">
    <source>
        <dbReference type="EMBL" id="TDX86324.1"/>
    </source>
</evidence>
<feature type="domain" description="Secretion system C-terminal sorting" evidence="9">
    <location>
        <begin position="475"/>
        <end position="540"/>
    </location>
</feature>
<dbReference type="Gene3D" id="2.160.20.10">
    <property type="entry name" value="Single-stranded right-handed beta-helix, Pectin lyase-like"/>
    <property type="match status" value="1"/>
</dbReference>
<dbReference type="PANTHER" id="PTHR11319:SF35">
    <property type="entry name" value="OUTER MEMBRANE PROTEIN PMPC-RELATED"/>
    <property type="match status" value="1"/>
</dbReference>
<dbReference type="InterPro" id="IPR026444">
    <property type="entry name" value="Secre_tail"/>
</dbReference>
<evidence type="ECO:0000313" key="11">
    <source>
        <dbReference type="Proteomes" id="UP000295313"/>
    </source>
</evidence>
<sequence>MKKYYFLGFLLLILKLNSQIFVTQSGAGNKSGSSWANASTLQNAISNAGSNSQLWLKSGVYNITSSLVLENNISNLKLYGGFAGTETNLNQRNYTTNLTILDGQNTTQILMLRSDNTEVNGITFRNGFVTGTITGGTNPNSGGGAIFMAGENFILKNCKFTDNVSTSERGAGAVYLRNGGGHLVENCDFEGNKNHSVEGNGGGAIHNWDDNVTIRDSRFINNSSVNPGGAIYTWTQKANIINCTFENNHSDVSGGAIHSKSELNLSNSVFKSNSCNQNGGAIYSWEILKVINSLFHQNSALESGGGIYNNDELYVSNSTFVSNEGSAIIHRHLDSNVNSTYLTHIFNSIFYNNTAKSGSANLADVDHTSPNSNDQSTKDFRRNIFQANTFGSNNLVGTNPLFMNSLNNFNLQDTSPGRNIGENALYNNVSQIPISNSKDLAGNPRLSGNSIDLGAYETEGNLAVSETASYNITFYPNPVKDFLHIQKIPSNTTYKIFTSAGQLLSKGTIINNSIDLRKIDKGIYILVIEDGINSYSKKIIKD</sequence>
<dbReference type="InterPro" id="IPR011050">
    <property type="entry name" value="Pectin_lyase_fold/virulence"/>
</dbReference>
<protein>
    <submittedName>
        <fullName evidence="10">Putative secreted protein (Por secretion system target)</fullName>
    </submittedName>
</protein>
<evidence type="ECO:0000259" key="9">
    <source>
        <dbReference type="Pfam" id="PF18962"/>
    </source>
</evidence>
<dbReference type="PANTHER" id="PTHR11319">
    <property type="entry name" value="G PROTEIN-COUPLED RECEPTOR-RELATED"/>
    <property type="match status" value="1"/>
</dbReference>
<dbReference type="GO" id="GO:0009279">
    <property type="term" value="C:cell outer membrane"/>
    <property type="evidence" value="ECO:0007669"/>
    <property type="project" value="UniProtKB-SubCell"/>
</dbReference>
<dbReference type="SUPFAM" id="SSF51126">
    <property type="entry name" value="Pectin lyase-like"/>
    <property type="match status" value="1"/>
</dbReference>
<keyword evidence="7" id="KW-0998">Cell outer membrane</keyword>
<dbReference type="InterPro" id="IPR003368">
    <property type="entry name" value="POMP_repeat"/>
</dbReference>
<evidence type="ECO:0000256" key="1">
    <source>
        <dbReference type="ARBA" id="ARBA00004196"/>
    </source>
</evidence>
<dbReference type="InterPro" id="IPR012334">
    <property type="entry name" value="Pectin_lyas_fold"/>
</dbReference>
<dbReference type="GO" id="GO:0005576">
    <property type="term" value="C:extracellular region"/>
    <property type="evidence" value="ECO:0007669"/>
    <property type="project" value="UniProtKB-SubCell"/>
</dbReference>
<feature type="signal peptide" evidence="8">
    <location>
        <begin position="1"/>
        <end position="20"/>
    </location>
</feature>
<keyword evidence="11" id="KW-1185">Reference proteome</keyword>
<comment type="subcellular location">
    <subcellularLocation>
        <location evidence="1">Cell envelope</location>
    </subcellularLocation>
    <subcellularLocation>
        <location evidence="2">Cell outer membrane</location>
    </subcellularLocation>
    <subcellularLocation>
        <location evidence="3">Secreted</location>
    </subcellularLocation>
</comment>
<evidence type="ECO:0000256" key="6">
    <source>
        <dbReference type="ARBA" id="ARBA00023136"/>
    </source>
</evidence>
<dbReference type="OrthoDB" id="8901262at2"/>
<dbReference type="SMART" id="SM00710">
    <property type="entry name" value="PbH1"/>
    <property type="match status" value="5"/>
</dbReference>
<dbReference type="EMBL" id="SOEO01000001">
    <property type="protein sequence ID" value="TDX86324.1"/>
    <property type="molecule type" value="Genomic_DNA"/>
</dbReference>
<dbReference type="InterPro" id="IPR006626">
    <property type="entry name" value="PbH1"/>
</dbReference>
<name>A0A4R8I9I6_9FLAO</name>
<dbReference type="NCBIfam" id="TIGR01376">
    <property type="entry name" value="POMP_repeat"/>
    <property type="match status" value="2"/>
</dbReference>
<keyword evidence="4" id="KW-0964">Secreted</keyword>
<reference evidence="10 11" key="1">
    <citation type="submission" date="2019-03" db="EMBL/GenBank/DDBJ databases">
        <title>Genomic Encyclopedia of Type Strains, Phase III (KMG-III): the genomes of soil and plant-associated and newly described type strains.</title>
        <authorList>
            <person name="Whitman W."/>
        </authorList>
    </citation>
    <scope>NUCLEOTIDE SEQUENCE [LARGE SCALE GENOMIC DNA]</scope>
    <source>
        <strain evidence="10 11">CGMCC 1.12802</strain>
    </source>
</reference>
<evidence type="ECO:0000256" key="5">
    <source>
        <dbReference type="ARBA" id="ARBA00022729"/>
    </source>
</evidence>